<evidence type="ECO:0000313" key="1">
    <source>
        <dbReference type="EMBL" id="HGM58116.1"/>
    </source>
</evidence>
<accession>A0A7C4D7W1</accession>
<comment type="caution">
    <text evidence="1">The sequence shown here is derived from an EMBL/GenBank/DDBJ whole genome shotgun (WGS) entry which is preliminary data.</text>
</comment>
<name>A0A7C4D7W1_STAMA</name>
<dbReference type="AlphaFoldDB" id="A0A7C4D7W1"/>
<organism evidence="1">
    <name type="scientific">Staphylothermus marinus</name>
    <dbReference type="NCBI Taxonomy" id="2280"/>
    <lineage>
        <taxon>Archaea</taxon>
        <taxon>Thermoproteota</taxon>
        <taxon>Thermoprotei</taxon>
        <taxon>Desulfurococcales</taxon>
        <taxon>Desulfurococcaceae</taxon>
        <taxon>Staphylothermus</taxon>
    </lineage>
</organism>
<protein>
    <submittedName>
        <fullName evidence="1">Uncharacterized protein</fullName>
    </submittedName>
</protein>
<dbReference type="EMBL" id="DTBJ01000011">
    <property type="protein sequence ID" value="HGM58116.1"/>
    <property type="molecule type" value="Genomic_DNA"/>
</dbReference>
<proteinExistence type="predicted"/>
<sequence>MTDLVLLTDINVLDKLVKIITSNKKKNYVIVSDSDYMKTISRTHIVRSENVKIVVFKKHFMLEEKVVKLLTDVKPDRIIDCDPLNKLIYIKKYISSLKVNKINCVEFINSE</sequence>
<reference evidence="1" key="1">
    <citation type="journal article" date="2020" name="mSystems">
        <title>Genome- and Community-Level Interaction Insights into Carbon Utilization and Element Cycling Functions of Hydrothermarchaeota in Hydrothermal Sediment.</title>
        <authorList>
            <person name="Zhou Z."/>
            <person name="Liu Y."/>
            <person name="Xu W."/>
            <person name="Pan J."/>
            <person name="Luo Z.H."/>
            <person name="Li M."/>
        </authorList>
    </citation>
    <scope>NUCLEOTIDE SEQUENCE [LARGE SCALE GENOMIC DNA]</scope>
    <source>
        <strain evidence="1">SpSt-642</strain>
    </source>
</reference>
<gene>
    <name evidence="1" type="ORF">ENU14_00780</name>
</gene>